<evidence type="ECO:0000313" key="1">
    <source>
        <dbReference type="EMBL" id="KAJ3556663.1"/>
    </source>
</evidence>
<protein>
    <submittedName>
        <fullName evidence="1">Uncharacterized protein</fullName>
    </submittedName>
</protein>
<proteinExistence type="predicted"/>
<comment type="caution">
    <text evidence="1">The sequence shown here is derived from an EMBL/GenBank/DDBJ whole genome shotgun (WGS) entry which is preliminary data.</text>
</comment>
<dbReference type="Proteomes" id="UP001148662">
    <property type="component" value="Unassembled WGS sequence"/>
</dbReference>
<sequence length="318" mass="35881">MVVASFTIVLYELIITFEYQYEFVWRRKRTIATWLFLANRYSLLAVLVAQVVTYSAALPALVRAGMLLLLRPPDDLINDDLSILLSASVCVVGPGVCNLCDYIYARFSRHDRAKSVYDWQSQLVLFGLPAYGPAVLPRLDDVSFDAVLLTANAFTITAELIAVVTTWIKIYRHIREASSIGINLRFSKVLLQYGKSSHLSAHHEHNRLPHIALARFVINLRHVKASESSTAPPLSRFSVVPIHFHVSSLTSIIGDLREPLEHSDLEEVLGHEEDFTYEDRGSIAPNAEPHQGQLKARNASSDEIQEVPRDWLESQSRY</sequence>
<organism evidence="1 2">
    <name type="scientific">Phlebia brevispora</name>
    <dbReference type="NCBI Taxonomy" id="194682"/>
    <lineage>
        <taxon>Eukaryota</taxon>
        <taxon>Fungi</taxon>
        <taxon>Dikarya</taxon>
        <taxon>Basidiomycota</taxon>
        <taxon>Agaricomycotina</taxon>
        <taxon>Agaricomycetes</taxon>
        <taxon>Polyporales</taxon>
        <taxon>Meruliaceae</taxon>
        <taxon>Phlebia</taxon>
    </lineage>
</organism>
<dbReference type="EMBL" id="JANHOG010000222">
    <property type="protein sequence ID" value="KAJ3556663.1"/>
    <property type="molecule type" value="Genomic_DNA"/>
</dbReference>
<accession>A0ACC1TA78</accession>
<evidence type="ECO:0000313" key="2">
    <source>
        <dbReference type="Proteomes" id="UP001148662"/>
    </source>
</evidence>
<name>A0ACC1TA78_9APHY</name>
<reference evidence="1" key="1">
    <citation type="submission" date="2022-07" db="EMBL/GenBank/DDBJ databases">
        <title>Genome Sequence of Phlebia brevispora.</title>
        <authorList>
            <person name="Buettner E."/>
        </authorList>
    </citation>
    <scope>NUCLEOTIDE SEQUENCE</scope>
    <source>
        <strain evidence="1">MPL23</strain>
    </source>
</reference>
<keyword evidence="2" id="KW-1185">Reference proteome</keyword>
<gene>
    <name evidence="1" type="ORF">NM688_g1900</name>
</gene>